<dbReference type="PANTHER" id="PTHR21600">
    <property type="entry name" value="MITOCHONDRIAL RNA PSEUDOURIDINE SYNTHASE"/>
    <property type="match status" value="1"/>
</dbReference>
<comment type="similarity">
    <text evidence="2">Belongs to the pseudouridine synthase RluA family.</text>
</comment>
<evidence type="ECO:0000256" key="4">
    <source>
        <dbReference type="ARBA" id="ARBA00031870"/>
    </source>
</evidence>
<comment type="catalytic activity">
    <reaction evidence="1">
        <text>a uridine in RNA = a pseudouridine in RNA</text>
        <dbReference type="Rhea" id="RHEA:48348"/>
        <dbReference type="Rhea" id="RHEA-COMP:12068"/>
        <dbReference type="Rhea" id="RHEA-COMP:12069"/>
        <dbReference type="ChEBI" id="CHEBI:65314"/>
        <dbReference type="ChEBI" id="CHEBI:65315"/>
    </reaction>
</comment>
<name>A0A1U7NH07_9FIRM</name>
<dbReference type="GeneID" id="82202478"/>
<dbReference type="SUPFAM" id="SSF55120">
    <property type="entry name" value="Pseudouridine synthase"/>
    <property type="match status" value="1"/>
</dbReference>
<dbReference type="EMBL" id="MPJW01000099">
    <property type="protein sequence ID" value="OLU40717.1"/>
    <property type="molecule type" value="Genomic_DNA"/>
</dbReference>
<accession>A0A1U7NH07</accession>
<sequence length="334" mass="38176">MKEIRIEENDAGQRLDKFLGKAFPDLKRSMMYKGLRNKKIKVNRKRASHDQMLNSGDVILLFLPEDALRQKNEGFKPSENQGKMSLSKKSSVKENEKISIIFEDQDLLIVDKPTGLLSQKDSSKDQNTMADQIISHLIDNGSYDRSKELSFVPAAVSRLDRNTAGLCAAGKNARSLRLLNEAIKDHSLKKFYLAEASGILKKDRYDLKLYLKKEGTKAHVFKDPEAGALEANLIIKVLKRKEKENSTLIEVELLTGRFHQIRATLAYLDHPLIGDHKYGYQGKENAQHLYAYRIDFSKTPFKENIMDVQVDLAMISWLSKQDYSAVFDQRHQTD</sequence>
<dbReference type="GO" id="GO:0003723">
    <property type="term" value="F:RNA binding"/>
    <property type="evidence" value="ECO:0007669"/>
    <property type="project" value="UniProtKB-KW"/>
</dbReference>
<evidence type="ECO:0000313" key="9">
    <source>
        <dbReference type="Proteomes" id="UP000186341"/>
    </source>
</evidence>
<evidence type="ECO:0000259" key="7">
    <source>
        <dbReference type="Pfam" id="PF00849"/>
    </source>
</evidence>
<dbReference type="PROSITE" id="PS50889">
    <property type="entry name" value="S4"/>
    <property type="match status" value="1"/>
</dbReference>
<evidence type="ECO:0000256" key="1">
    <source>
        <dbReference type="ARBA" id="ARBA00000073"/>
    </source>
</evidence>
<dbReference type="PANTHER" id="PTHR21600:SF44">
    <property type="entry name" value="RIBOSOMAL LARGE SUBUNIT PSEUDOURIDINE SYNTHASE D"/>
    <property type="match status" value="1"/>
</dbReference>
<dbReference type="Gene3D" id="3.10.290.10">
    <property type="entry name" value="RNA-binding S4 domain"/>
    <property type="match status" value="1"/>
</dbReference>
<dbReference type="RefSeq" id="WP_075818781.1">
    <property type="nucleotide sequence ID" value="NZ_CAJUTZ010000128.1"/>
</dbReference>
<dbReference type="GO" id="GO:0009982">
    <property type="term" value="F:pseudouridine synthase activity"/>
    <property type="evidence" value="ECO:0007669"/>
    <property type="project" value="InterPro"/>
</dbReference>
<keyword evidence="6" id="KW-0694">RNA-binding</keyword>
<evidence type="ECO:0000256" key="2">
    <source>
        <dbReference type="ARBA" id="ARBA00010876"/>
    </source>
</evidence>
<evidence type="ECO:0000256" key="3">
    <source>
        <dbReference type="ARBA" id="ARBA00023235"/>
    </source>
</evidence>
<comment type="caution">
    <text evidence="8">The sequence shown here is derived from an EMBL/GenBank/DDBJ whole genome shotgun (WGS) entry which is preliminary data.</text>
</comment>
<dbReference type="InterPro" id="IPR050188">
    <property type="entry name" value="RluA_PseudoU_synthase"/>
</dbReference>
<dbReference type="Proteomes" id="UP000186341">
    <property type="component" value="Unassembled WGS sequence"/>
</dbReference>
<keyword evidence="9" id="KW-1185">Reference proteome</keyword>
<organism evidence="8 9">
    <name type="scientific">Ileibacterium valens</name>
    <dbReference type="NCBI Taxonomy" id="1862668"/>
    <lineage>
        <taxon>Bacteria</taxon>
        <taxon>Bacillati</taxon>
        <taxon>Bacillota</taxon>
        <taxon>Erysipelotrichia</taxon>
        <taxon>Erysipelotrichales</taxon>
        <taxon>Erysipelotrichaceae</taxon>
        <taxon>Ileibacterium</taxon>
    </lineage>
</organism>
<reference evidence="8 9" key="1">
    <citation type="submission" date="2016-11" db="EMBL/GenBank/DDBJ databases">
        <title>Description of two novel members of the family Erysipelotrichaceae: Ileibacterium lipovorans gen. nov., sp. nov. and Dubosiella newyorkensis, gen. nov., sp. nov.</title>
        <authorList>
            <person name="Cox L.M."/>
            <person name="Sohn J."/>
            <person name="Tyrrell K.L."/>
            <person name="Citron D.M."/>
            <person name="Lawson P.A."/>
            <person name="Patel N.B."/>
            <person name="Iizumi T."/>
            <person name="Perez-Perez G.I."/>
            <person name="Goldstein E.J."/>
            <person name="Blaser M.J."/>
        </authorList>
    </citation>
    <scope>NUCLEOTIDE SEQUENCE [LARGE SCALE GENOMIC DNA]</scope>
    <source>
        <strain evidence="8 9">NYU-BL-A3</strain>
    </source>
</reference>
<feature type="domain" description="Pseudouridine synthase RsuA/RluA-like" evidence="7">
    <location>
        <begin position="106"/>
        <end position="266"/>
    </location>
</feature>
<protein>
    <recommendedName>
        <fullName evidence="4">RNA pseudouridylate synthase</fullName>
    </recommendedName>
    <alternativeName>
        <fullName evidence="5">RNA-uridine isomerase</fullName>
    </alternativeName>
</protein>
<evidence type="ECO:0000313" key="8">
    <source>
        <dbReference type="EMBL" id="OLU40717.1"/>
    </source>
</evidence>
<gene>
    <name evidence="8" type="ORF">BO222_04515</name>
</gene>
<dbReference type="GO" id="GO:0140098">
    <property type="term" value="F:catalytic activity, acting on RNA"/>
    <property type="evidence" value="ECO:0007669"/>
    <property type="project" value="UniProtKB-ARBA"/>
</dbReference>
<dbReference type="SUPFAM" id="SSF55174">
    <property type="entry name" value="Alpha-L RNA-binding motif"/>
    <property type="match status" value="1"/>
</dbReference>
<dbReference type="Gene3D" id="3.30.2350.10">
    <property type="entry name" value="Pseudouridine synthase"/>
    <property type="match status" value="1"/>
</dbReference>
<dbReference type="InterPro" id="IPR020103">
    <property type="entry name" value="PsdUridine_synth_cat_dom_sf"/>
</dbReference>
<dbReference type="GO" id="GO:0000455">
    <property type="term" value="P:enzyme-directed rRNA pseudouridine synthesis"/>
    <property type="evidence" value="ECO:0007669"/>
    <property type="project" value="TreeGrafter"/>
</dbReference>
<dbReference type="AlphaFoldDB" id="A0A1U7NH07"/>
<keyword evidence="3" id="KW-0413">Isomerase</keyword>
<dbReference type="CDD" id="cd02869">
    <property type="entry name" value="PseudoU_synth_RluA_like"/>
    <property type="match status" value="1"/>
</dbReference>
<dbReference type="CDD" id="cd00165">
    <property type="entry name" value="S4"/>
    <property type="match status" value="1"/>
</dbReference>
<proteinExistence type="inferred from homology"/>
<dbReference type="InterPro" id="IPR036986">
    <property type="entry name" value="S4_RNA-bd_sf"/>
</dbReference>
<dbReference type="OrthoDB" id="9807829at2"/>
<dbReference type="Pfam" id="PF00849">
    <property type="entry name" value="PseudoU_synth_2"/>
    <property type="match status" value="1"/>
</dbReference>
<evidence type="ECO:0000256" key="6">
    <source>
        <dbReference type="PROSITE-ProRule" id="PRU00182"/>
    </source>
</evidence>
<evidence type="ECO:0000256" key="5">
    <source>
        <dbReference type="ARBA" id="ARBA00033164"/>
    </source>
</evidence>
<dbReference type="InterPro" id="IPR006145">
    <property type="entry name" value="PsdUridine_synth_RsuA/RluA"/>
</dbReference>